<dbReference type="RefSeq" id="WP_222581035.1">
    <property type="nucleotide sequence ID" value="NZ_JAHVHU010000015.1"/>
</dbReference>
<dbReference type="Pfam" id="PF16011">
    <property type="entry name" value="CBM9_2"/>
    <property type="match status" value="1"/>
</dbReference>
<dbReference type="SUPFAM" id="SSF49344">
    <property type="entry name" value="CBD9-like"/>
    <property type="match status" value="1"/>
</dbReference>
<evidence type="ECO:0000313" key="3">
    <source>
        <dbReference type="Proteomes" id="UP000753961"/>
    </source>
</evidence>
<dbReference type="GO" id="GO:0016052">
    <property type="term" value="P:carbohydrate catabolic process"/>
    <property type="evidence" value="ECO:0007669"/>
    <property type="project" value="InterPro"/>
</dbReference>
<dbReference type="InterPro" id="IPR010502">
    <property type="entry name" value="Carb-bd_dom_fam9"/>
</dbReference>
<dbReference type="AlphaFoldDB" id="A0A953HPQ2"/>
<keyword evidence="3" id="KW-1185">Reference proteome</keyword>
<comment type="caution">
    <text evidence="2">The sequence shown here is derived from an EMBL/GenBank/DDBJ whole genome shotgun (WGS) entry which is preliminary data.</text>
</comment>
<dbReference type="Proteomes" id="UP000753961">
    <property type="component" value="Unassembled WGS sequence"/>
</dbReference>
<accession>A0A953HPQ2</accession>
<dbReference type="GO" id="GO:0030246">
    <property type="term" value="F:carbohydrate binding"/>
    <property type="evidence" value="ECO:0007669"/>
    <property type="project" value="InterPro"/>
</dbReference>
<dbReference type="CDD" id="cd09620">
    <property type="entry name" value="CBM9_like_3"/>
    <property type="match status" value="1"/>
</dbReference>
<dbReference type="Gene3D" id="2.60.40.1190">
    <property type="match status" value="1"/>
</dbReference>
<evidence type="ECO:0000313" key="2">
    <source>
        <dbReference type="EMBL" id="MBY5959497.1"/>
    </source>
</evidence>
<name>A0A953HPQ2_9BACT</name>
<reference evidence="2" key="1">
    <citation type="submission" date="2021-06" db="EMBL/GenBank/DDBJ databases">
        <title>44 bacteria genomes isolated from Dapeng, Shenzhen.</title>
        <authorList>
            <person name="Zheng W."/>
            <person name="Yu S."/>
            <person name="Huang Y."/>
        </authorList>
    </citation>
    <scope>NUCLEOTIDE SEQUENCE</scope>
    <source>
        <strain evidence="2">DP5N28-2</strain>
    </source>
</reference>
<dbReference type="EMBL" id="JAHVHU010000015">
    <property type="protein sequence ID" value="MBY5959497.1"/>
    <property type="molecule type" value="Genomic_DNA"/>
</dbReference>
<feature type="domain" description="Carbohydrate-binding" evidence="1">
    <location>
        <begin position="22"/>
        <end position="216"/>
    </location>
</feature>
<proteinExistence type="predicted"/>
<dbReference type="GO" id="GO:0004553">
    <property type="term" value="F:hydrolase activity, hydrolyzing O-glycosyl compounds"/>
    <property type="evidence" value="ECO:0007669"/>
    <property type="project" value="InterPro"/>
</dbReference>
<evidence type="ECO:0000259" key="1">
    <source>
        <dbReference type="Pfam" id="PF16011"/>
    </source>
</evidence>
<gene>
    <name evidence="2" type="ORF">KUV50_15200</name>
</gene>
<organism evidence="2 3">
    <name type="scientific">Membranihabitans marinus</name>
    <dbReference type="NCBI Taxonomy" id="1227546"/>
    <lineage>
        <taxon>Bacteria</taxon>
        <taxon>Pseudomonadati</taxon>
        <taxon>Bacteroidota</taxon>
        <taxon>Saprospiria</taxon>
        <taxon>Saprospirales</taxon>
        <taxon>Saprospiraceae</taxon>
        <taxon>Membranihabitans</taxon>
    </lineage>
</organism>
<protein>
    <recommendedName>
        <fullName evidence="1">Carbohydrate-binding domain-containing protein</fullName>
    </recommendedName>
</protein>
<sequence>MKALTVPKIDHNGKTDLLQVSALLKEQTELHTIDQINWPQFPYTPGVSFRIGHTNEEIWIVFYVTEKHILARHTTTNSATHKDSCVEFFIDPKKNGHYYNFEFNAIGTTHLGYGPNIGKRNLIDAELIESMIRTRSTMGTTPVDIEDGSSSWELTAVIPARLLVHENITELSGLSAHANFFKCGDETSTPHYLSWNPVHTDRPSFHQPEFFGRLEFE</sequence>